<sequence>MVTPKQPDTIADTAQAAPPPVEASLSQHGLSRRRFTRAGAAASGVLLTLHGAPGMAAEVCTTASGSLSGGLQSFRGPKPVCSGRSSGYWKTHSWPGGCDKNMAYAKVFACDAKSFKSYGSVSLSGILTPKSFDKHGIGRHLVACWLNVKAGLSTFQTEVELKRIWNEYNTKGYYTPTAGVRWDGARIAEYLQSTFD</sequence>
<evidence type="ECO:0000313" key="5">
    <source>
        <dbReference type="Proteomes" id="UP000622638"/>
    </source>
</evidence>
<reference evidence="2" key="1">
    <citation type="journal article" date="2014" name="Int. J. Syst. Evol. Microbiol.">
        <title>Complete genome of a new Firmicutes species belonging to the dominant human colonic microbiota ('Ruminococcus bicirculans') reveals two chromosomes and a selective capacity to utilize plant glucans.</title>
        <authorList>
            <consortium name="NISC Comparative Sequencing Program"/>
            <person name="Wegmann U."/>
            <person name="Louis P."/>
            <person name="Goesmann A."/>
            <person name="Henrissat B."/>
            <person name="Duncan S.H."/>
            <person name="Flint H.J."/>
        </authorList>
    </citation>
    <scope>NUCLEOTIDE SEQUENCE</scope>
    <source>
        <strain evidence="2">CGMCC 1.15931</strain>
    </source>
</reference>
<organism evidence="3 4">
    <name type="scientific">Pseudoduganella buxea</name>
    <dbReference type="NCBI Taxonomy" id="1949069"/>
    <lineage>
        <taxon>Bacteria</taxon>
        <taxon>Pseudomonadati</taxon>
        <taxon>Pseudomonadota</taxon>
        <taxon>Betaproteobacteria</taxon>
        <taxon>Burkholderiales</taxon>
        <taxon>Oxalobacteraceae</taxon>
        <taxon>Telluria group</taxon>
        <taxon>Pseudoduganella</taxon>
    </lineage>
</organism>
<dbReference type="PROSITE" id="PS51318">
    <property type="entry name" value="TAT"/>
    <property type="match status" value="1"/>
</dbReference>
<protein>
    <submittedName>
        <fullName evidence="3">Uncharacterized protein</fullName>
    </submittedName>
</protein>
<proteinExistence type="predicted"/>
<evidence type="ECO:0000313" key="3">
    <source>
        <dbReference type="EMBL" id="MTV54675.1"/>
    </source>
</evidence>
<reference evidence="5" key="2">
    <citation type="journal article" date="2019" name="Int. J. Syst. Evol. Microbiol.">
        <title>The Global Catalogue of Microorganisms (GCM) 10K type strain sequencing project: providing services to taxonomists for standard genome sequencing and annotation.</title>
        <authorList>
            <consortium name="The Broad Institute Genomics Platform"/>
            <consortium name="The Broad Institute Genome Sequencing Center for Infectious Disease"/>
            <person name="Wu L."/>
            <person name="Ma J."/>
        </authorList>
    </citation>
    <scope>NUCLEOTIDE SEQUENCE [LARGE SCALE GENOMIC DNA]</scope>
    <source>
        <strain evidence="5">CGMCC 1.15931</strain>
    </source>
</reference>
<reference evidence="2" key="4">
    <citation type="submission" date="2024-05" db="EMBL/GenBank/DDBJ databases">
        <authorList>
            <person name="Sun Q."/>
            <person name="Zhou Y."/>
        </authorList>
    </citation>
    <scope>NUCLEOTIDE SEQUENCE</scope>
    <source>
        <strain evidence="2">CGMCC 1.15931</strain>
    </source>
</reference>
<evidence type="ECO:0000313" key="4">
    <source>
        <dbReference type="Proteomes" id="UP000430634"/>
    </source>
</evidence>
<name>A0A6I3T194_9BURK</name>
<evidence type="ECO:0000256" key="1">
    <source>
        <dbReference type="SAM" id="MobiDB-lite"/>
    </source>
</evidence>
<dbReference type="EMBL" id="WNKZ01000058">
    <property type="protein sequence ID" value="MTV54675.1"/>
    <property type="molecule type" value="Genomic_DNA"/>
</dbReference>
<gene>
    <name evidence="2" type="ORF">GCM10011572_42900</name>
    <name evidence="3" type="ORF">GM672_18255</name>
</gene>
<accession>A0A6I3T194</accession>
<dbReference type="EMBL" id="BMKG01000022">
    <property type="protein sequence ID" value="GGC16996.1"/>
    <property type="molecule type" value="Genomic_DNA"/>
</dbReference>
<dbReference type="Proteomes" id="UP000622638">
    <property type="component" value="Unassembled WGS sequence"/>
</dbReference>
<dbReference type="OrthoDB" id="6195511at2"/>
<comment type="caution">
    <text evidence="3">The sequence shown here is derived from an EMBL/GenBank/DDBJ whole genome shotgun (WGS) entry which is preliminary data.</text>
</comment>
<dbReference type="InterPro" id="IPR006311">
    <property type="entry name" value="TAT_signal"/>
</dbReference>
<dbReference type="Proteomes" id="UP000430634">
    <property type="component" value="Unassembled WGS sequence"/>
</dbReference>
<keyword evidence="5" id="KW-1185">Reference proteome</keyword>
<feature type="region of interest" description="Disordered" evidence="1">
    <location>
        <begin position="1"/>
        <end position="22"/>
    </location>
</feature>
<dbReference type="RefSeq" id="WP_155471962.1">
    <property type="nucleotide sequence ID" value="NZ_BMKG01000022.1"/>
</dbReference>
<dbReference type="AlphaFoldDB" id="A0A6I3T194"/>
<reference evidence="3 4" key="3">
    <citation type="submission" date="2019-11" db="EMBL/GenBank/DDBJ databases">
        <title>Type strains purchased from KCTC, JCM and DSMZ.</title>
        <authorList>
            <person name="Lu H."/>
        </authorList>
    </citation>
    <scope>NUCLEOTIDE SEQUENCE [LARGE SCALE GENOMIC DNA]</scope>
    <source>
        <strain evidence="3 4">KCTC 52429</strain>
    </source>
</reference>
<evidence type="ECO:0000313" key="2">
    <source>
        <dbReference type="EMBL" id="GGC16996.1"/>
    </source>
</evidence>